<dbReference type="InterPro" id="IPR055414">
    <property type="entry name" value="LRR_R13L4/SHOC2-like"/>
</dbReference>
<dbReference type="InterPro" id="IPR032675">
    <property type="entry name" value="LRR_dom_sf"/>
</dbReference>
<accession>A0A6A6LA62</accession>
<dbReference type="SUPFAM" id="SSF52058">
    <property type="entry name" value="L domain-like"/>
    <property type="match status" value="1"/>
</dbReference>
<dbReference type="EMBL" id="JAAGAX010000012">
    <property type="protein sequence ID" value="KAF2297003.1"/>
    <property type="molecule type" value="Genomic_DNA"/>
</dbReference>
<dbReference type="Pfam" id="PF23598">
    <property type="entry name" value="LRR_14"/>
    <property type="match status" value="1"/>
</dbReference>
<dbReference type="Proteomes" id="UP000467840">
    <property type="component" value="Chromosome 18"/>
</dbReference>
<dbReference type="AlphaFoldDB" id="A0A6A6LA62"/>
<comment type="caution">
    <text evidence="3">The sequence shown here is derived from an EMBL/GenBank/DDBJ whole genome shotgun (WGS) entry which is preliminary data.</text>
</comment>
<reference evidence="3 4" key="1">
    <citation type="journal article" date="2020" name="Mol. Plant">
        <title>The Chromosome-Based Rubber Tree Genome Provides New Insights into Spurge Genome Evolution and Rubber Biosynthesis.</title>
        <authorList>
            <person name="Liu J."/>
            <person name="Shi C."/>
            <person name="Shi C.C."/>
            <person name="Li W."/>
            <person name="Zhang Q.J."/>
            <person name="Zhang Y."/>
            <person name="Li K."/>
            <person name="Lu H.F."/>
            <person name="Shi C."/>
            <person name="Zhu S.T."/>
            <person name="Xiao Z.Y."/>
            <person name="Nan H."/>
            <person name="Yue Y."/>
            <person name="Zhu X.G."/>
            <person name="Wu Y."/>
            <person name="Hong X.N."/>
            <person name="Fan G.Y."/>
            <person name="Tong Y."/>
            <person name="Zhang D."/>
            <person name="Mao C.L."/>
            <person name="Liu Y.L."/>
            <person name="Hao S.J."/>
            <person name="Liu W.Q."/>
            <person name="Lv M.Q."/>
            <person name="Zhang H.B."/>
            <person name="Liu Y."/>
            <person name="Hu-Tang G.R."/>
            <person name="Wang J.P."/>
            <person name="Wang J.H."/>
            <person name="Sun Y.H."/>
            <person name="Ni S.B."/>
            <person name="Chen W.B."/>
            <person name="Zhang X.C."/>
            <person name="Jiao Y.N."/>
            <person name="Eichler E.E."/>
            <person name="Li G.H."/>
            <person name="Liu X."/>
            <person name="Gao L.Z."/>
        </authorList>
    </citation>
    <scope>NUCLEOTIDE SEQUENCE [LARGE SCALE GENOMIC DNA]</scope>
    <source>
        <strain evidence="4">cv. GT1</strain>
        <tissue evidence="3">Leaf</tissue>
    </source>
</reference>
<evidence type="ECO:0000256" key="1">
    <source>
        <dbReference type="ARBA" id="ARBA00022737"/>
    </source>
</evidence>
<evidence type="ECO:0000259" key="2">
    <source>
        <dbReference type="Pfam" id="PF23598"/>
    </source>
</evidence>
<protein>
    <recommendedName>
        <fullName evidence="2">Disease resistance R13L4/SHOC-2-like LRR domain-containing protein</fullName>
    </recommendedName>
</protein>
<proteinExistence type="predicted"/>
<evidence type="ECO:0000313" key="4">
    <source>
        <dbReference type="Proteomes" id="UP000467840"/>
    </source>
</evidence>
<keyword evidence="4" id="KW-1185">Reference proteome</keyword>
<dbReference type="Gene3D" id="3.80.10.10">
    <property type="entry name" value="Ribonuclease Inhibitor"/>
    <property type="match status" value="1"/>
</dbReference>
<feature type="domain" description="Disease resistance R13L4/SHOC-2-like LRR" evidence="2">
    <location>
        <begin position="16"/>
        <end position="170"/>
    </location>
</feature>
<evidence type="ECO:0000313" key="3">
    <source>
        <dbReference type="EMBL" id="KAF2297003.1"/>
    </source>
</evidence>
<name>A0A6A6LA62_HEVBR</name>
<gene>
    <name evidence="3" type="ORF">GH714_014600</name>
</gene>
<sequence>MVNNEAEFLRVKALKTPPPQLQKLLLFGKLERVPHWFCSLQNLTYLWLHWSRLREDPLPHIAALPKLGQLVLVNSFVKEYLHFCSGFAMLKMLCLVNFPQLTGINIEKGIMPDIHKLVIDSCLALNAVPQGIEFLTNLQSLVLANCSSSLIGRVNDVESQDRSKVQHIPNIKCFEHRGLDSVEEWIFRNLECLETIVGGVEWRVIFAITCWFIWYRRNKLLFEGRDEGVKGIVATVGNYSINVGEAMKNDCVAVSLQVQKEVRWFR</sequence>
<organism evidence="3 4">
    <name type="scientific">Hevea brasiliensis</name>
    <name type="common">Para rubber tree</name>
    <name type="synonym">Siphonia brasiliensis</name>
    <dbReference type="NCBI Taxonomy" id="3981"/>
    <lineage>
        <taxon>Eukaryota</taxon>
        <taxon>Viridiplantae</taxon>
        <taxon>Streptophyta</taxon>
        <taxon>Embryophyta</taxon>
        <taxon>Tracheophyta</taxon>
        <taxon>Spermatophyta</taxon>
        <taxon>Magnoliopsida</taxon>
        <taxon>eudicotyledons</taxon>
        <taxon>Gunneridae</taxon>
        <taxon>Pentapetalae</taxon>
        <taxon>rosids</taxon>
        <taxon>fabids</taxon>
        <taxon>Malpighiales</taxon>
        <taxon>Euphorbiaceae</taxon>
        <taxon>Crotonoideae</taxon>
        <taxon>Micrandreae</taxon>
        <taxon>Hevea</taxon>
    </lineage>
</organism>
<keyword evidence="1" id="KW-0677">Repeat</keyword>